<evidence type="ECO:0000313" key="1">
    <source>
        <dbReference type="Proteomes" id="UP000887565"/>
    </source>
</evidence>
<dbReference type="Proteomes" id="UP000887565">
    <property type="component" value="Unplaced"/>
</dbReference>
<name>A0A915I093_ROMCU</name>
<keyword evidence="1" id="KW-1185">Reference proteome</keyword>
<proteinExistence type="predicted"/>
<reference evidence="2" key="1">
    <citation type="submission" date="2022-11" db="UniProtKB">
        <authorList>
            <consortium name="WormBaseParasite"/>
        </authorList>
    </citation>
    <scope>IDENTIFICATION</scope>
</reference>
<protein>
    <submittedName>
        <fullName evidence="2">Uncharacterized protein</fullName>
    </submittedName>
</protein>
<accession>A0A915I093</accession>
<sequence length="101" mass="10947">MTHHRLRIIAVREVVRDRRHQLAVIRPFIADETAALLEAVNKYTRTTKPPPVRRSVVFPPDPCAPIFVASCAFCSPPRPTMATPPMTGGGVSSGAVNGQST</sequence>
<dbReference type="AlphaFoldDB" id="A0A915I093"/>
<dbReference type="WBParaSite" id="nRc.2.0.1.t07546-RA">
    <property type="protein sequence ID" value="nRc.2.0.1.t07546-RA"/>
    <property type="gene ID" value="nRc.2.0.1.g07546"/>
</dbReference>
<organism evidence="1 2">
    <name type="scientific">Romanomermis culicivorax</name>
    <name type="common">Nematode worm</name>
    <dbReference type="NCBI Taxonomy" id="13658"/>
    <lineage>
        <taxon>Eukaryota</taxon>
        <taxon>Metazoa</taxon>
        <taxon>Ecdysozoa</taxon>
        <taxon>Nematoda</taxon>
        <taxon>Enoplea</taxon>
        <taxon>Dorylaimia</taxon>
        <taxon>Mermithida</taxon>
        <taxon>Mermithoidea</taxon>
        <taxon>Mermithidae</taxon>
        <taxon>Romanomermis</taxon>
    </lineage>
</organism>
<evidence type="ECO:0000313" key="2">
    <source>
        <dbReference type="WBParaSite" id="nRc.2.0.1.t07546-RA"/>
    </source>
</evidence>